<dbReference type="GO" id="GO:0003714">
    <property type="term" value="F:transcription corepressor activity"/>
    <property type="evidence" value="ECO:0007669"/>
    <property type="project" value="TreeGrafter"/>
</dbReference>
<evidence type="ECO:0000256" key="5">
    <source>
        <dbReference type="ARBA" id="ARBA00023054"/>
    </source>
</evidence>
<gene>
    <name evidence="12" type="ORF">DPMN_090718</name>
</gene>
<feature type="domain" description="SANT" evidence="11">
    <location>
        <begin position="122"/>
        <end position="173"/>
    </location>
</feature>
<dbReference type="Pfam" id="PF20878">
    <property type="entry name" value="REST_helical"/>
    <property type="match status" value="1"/>
</dbReference>
<dbReference type="PANTHER" id="PTHR16089:SF28">
    <property type="entry name" value="REST COREPRESSOR"/>
    <property type="match status" value="1"/>
</dbReference>
<dbReference type="PANTHER" id="PTHR16089">
    <property type="entry name" value="REST COREPRESSOR COREST PROTEIN-RELATED"/>
    <property type="match status" value="1"/>
</dbReference>
<evidence type="ECO:0000256" key="2">
    <source>
        <dbReference type="ARBA" id="ARBA00022491"/>
    </source>
</evidence>
<keyword evidence="2" id="KW-0678">Repressor</keyword>
<feature type="compositionally biased region" description="Pro residues" evidence="9">
    <location>
        <begin position="439"/>
        <end position="456"/>
    </location>
</feature>
<reference evidence="12" key="2">
    <citation type="submission" date="2020-11" db="EMBL/GenBank/DDBJ databases">
        <authorList>
            <person name="McCartney M.A."/>
            <person name="Auch B."/>
            <person name="Kono T."/>
            <person name="Mallez S."/>
            <person name="Becker A."/>
            <person name="Gohl D.M."/>
            <person name="Silverstein K.A.T."/>
            <person name="Koren S."/>
            <person name="Bechman K.B."/>
            <person name="Herman A."/>
            <person name="Abrahante J.E."/>
            <person name="Garbe J."/>
        </authorList>
    </citation>
    <scope>NUCLEOTIDE SEQUENCE</scope>
    <source>
        <strain evidence="12">Duluth1</strain>
        <tissue evidence="12">Whole animal</tissue>
    </source>
</reference>
<dbReference type="Gene3D" id="1.10.10.60">
    <property type="entry name" value="Homeodomain-like"/>
    <property type="match status" value="1"/>
</dbReference>
<dbReference type="InterPro" id="IPR000679">
    <property type="entry name" value="Znf_GATA"/>
</dbReference>
<dbReference type="SMART" id="SM01189">
    <property type="entry name" value="ELM2"/>
    <property type="match status" value="1"/>
</dbReference>
<dbReference type="InterPro" id="IPR001005">
    <property type="entry name" value="SANT/Myb"/>
</dbReference>
<dbReference type="EMBL" id="JAIWYP010000003">
    <property type="protein sequence ID" value="KAH3848357.1"/>
    <property type="molecule type" value="Genomic_DNA"/>
</dbReference>
<feature type="region of interest" description="Disordered" evidence="9">
    <location>
        <begin position="16"/>
        <end position="46"/>
    </location>
</feature>
<evidence type="ECO:0000256" key="8">
    <source>
        <dbReference type="ARBA" id="ARBA00038011"/>
    </source>
</evidence>
<dbReference type="GO" id="GO:0043565">
    <property type="term" value="F:sequence-specific DNA binding"/>
    <property type="evidence" value="ECO:0007669"/>
    <property type="project" value="InterPro"/>
</dbReference>
<keyword evidence="4" id="KW-0805">Transcription regulation</keyword>
<dbReference type="InterPro" id="IPR049048">
    <property type="entry name" value="REST_helical"/>
</dbReference>
<comment type="similarity">
    <text evidence="8">Belongs to the CoREST family.</text>
</comment>
<keyword evidence="7" id="KW-0539">Nucleus</keyword>
<feature type="compositionally biased region" description="Basic residues" evidence="9">
    <location>
        <begin position="257"/>
        <end position="278"/>
    </location>
</feature>
<dbReference type="FunFam" id="1.20.58.1880:FF:000001">
    <property type="entry name" value="REST corepressor 1"/>
    <property type="match status" value="1"/>
</dbReference>
<feature type="compositionally biased region" description="Low complexity" evidence="9">
    <location>
        <begin position="460"/>
        <end position="472"/>
    </location>
</feature>
<dbReference type="PROSITE" id="PS51293">
    <property type="entry name" value="SANT"/>
    <property type="match status" value="2"/>
</dbReference>
<feature type="region of interest" description="Disordered" evidence="9">
    <location>
        <begin position="428"/>
        <end position="499"/>
    </location>
</feature>
<keyword evidence="5" id="KW-0175">Coiled coil</keyword>
<dbReference type="GO" id="GO:0000118">
    <property type="term" value="C:histone deacetylase complex"/>
    <property type="evidence" value="ECO:0007669"/>
    <property type="project" value="TreeGrafter"/>
</dbReference>
<evidence type="ECO:0000256" key="9">
    <source>
        <dbReference type="SAM" id="MobiDB-lite"/>
    </source>
</evidence>
<dbReference type="CDD" id="cd00167">
    <property type="entry name" value="SANT"/>
    <property type="match status" value="1"/>
</dbReference>
<keyword evidence="3" id="KW-0677">Repeat</keyword>
<protein>
    <recommendedName>
        <fullName evidence="14">REST corepressor 3</fullName>
    </recommendedName>
</protein>
<evidence type="ECO:0008006" key="14">
    <source>
        <dbReference type="Google" id="ProtNLM"/>
    </source>
</evidence>
<keyword evidence="13" id="KW-1185">Reference proteome</keyword>
<dbReference type="SMART" id="SM00717">
    <property type="entry name" value="SANT"/>
    <property type="match status" value="2"/>
</dbReference>
<dbReference type="InterPro" id="IPR017884">
    <property type="entry name" value="SANT_dom"/>
</dbReference>
<evidence type="ECO:0000256" key="3">
    <source>
        <dbReference type="ARBA" id="ARBA00022737"/>
    </source>
</evidence>
<feature type="region of interest" description="Disordered" evidence="9">
    <location>
        <begin position="177"/>
        <end position="228"/>
    </location>
</feature>
<evidence type="ECO:0000313" key="13">
    <source>
        <dbReference type="Proteomes" id="UP000828390"/>
    </source>
</evidence>
<dbReference type="Pfam" id="PF00249">
    <property type="entry name" value="Myb_DNA-binding"/>
    <property type="match status" value="2"/>
</dbReference>
<comment type="subcellular location">
    <subcellularLocation>
        <location evidence="1">Nucleus</location>
    </subcellularLocation>
</comment>
<dbReference type="InterPro" id="IPR000949">
    <property type="entry name" value="ELM2_dom"/>
</dbReference>
<feature type="region of interest" description="Disordered" evidence="9">
    <location>
        <begin position="255"/>
        <end position="279"/>
    </location>
</feature>
<evidence type="ECO:0000256" key="1">
    <source>
        <dbReference type="ARBA" id="ARBA00004123"/>
    </source>
</evidence>
<dbReference type="Proteomes" id="UP000828390">
    <property type="component" value="Unassembled WGS sequence"/>
</dbReference>
<feature type="domain" description="SANT" evidence="11">
    <location>
        <begin position="346"/>
        <end position="397"/>
    </location>
</feature>
<dbReference type="GO" id="GO:0005667">
    <property type="term" value="C:transcription regulator complex"/>
    <property type="evidence" value="ECO:0007669"/>
    <property type="project" value="TreeGrafter"/>
</dbReference>
<dbReference type="SMART" id="SM00401">
    <property type="entry name" value="ZnF_GATA"/>
    <property type="match status" value="1"/>
</dbReference>
<dbReference type="SUPFAM" id="SSF46689">
    <property type="entry name" value="Homeodomain-like"/>
    <property type="match status" value="2"/>
</dbReference>
<keyword evidence="6" id="KW-0804">Transcription</keyword>
<reference evidence="12" key="1">
    <citation type="journal article" date="2019" name="bioRxiv">
        <title>The Genome of the Zebra Mussel, Dreissena polymorpha: A Resource for Invasive Species Research.</title>
        <authorList>
            <person name="McCartney M.A."/>
            <person name="Auch B."/>
            <person name="Kono T."/>
            <person name="Mallez S."/>
            <person name="Zhang Y."/>
            <person name="Obille A."/>
            <person name="Becker A."/>
            <person name="Abrahante J.E."/>
            <person name="Garbe J."/>
            <person name="Badalamenti J.P."/>
            <person name="Herman A."/>
            <person name="Mangelson H."/>
            <person name="Liachko I."/>
            <person name="Sullivan S."/>
            <person name="Sone E.D."/>
            <person name="Koren S."/>
            <person name="Silverstein K.A.T."/>
            <person name="Beckman K.B."/>
            <person name="Gohl D.M."/>
        </authorList>
    </citation>
    <scope>NUCLEOTIDE SEQUENCE</scope>
    <source>
        <strain evidence="12">Duluth1</strain>
        <tissue evidence="12">Whole animal</tissue>
    </source>
</reference>
<comment type="caution">
    <text evidence="12">The sequence shown here is derived from an EMBL/GenBank/DDBJ whole genome shotgun (WGS) entry which is preliminary data.</text>
</comment>
<dbReference type="FunFam" id="4.10.1240.50:FF:000002">
    <property type="entry name" value="REST corepressor isoform X1"/>
    <property type="match status" value="1"/>
</dbReference>
<dbReference type="OrthoDB" id="10064338at2759"/>
<evidence type="ECO:0000256" key="7">
    <source>
        <dbReference type="ARBA" id="ARBA00023242"/>
    </source>
</evidence>
<feature type="domain" description="ELM2" evidence="10">
    <location>
        <begin position="39"/>
        <end position="121"/>
    </location>
</feature>
<dbReference type="InterPro" id="IPR009057">
    <property type="entry name" value="Homeodomain-like_sf"/>
</dbReference>
<evidence type="ECO:0000259" key="10">
    <source>
        <dbReference type="PROSITE" id="PS51156"/>
    </source>
</evidence>
<accession>A0A9D4QZB3</accession>
<proteinExistence type="inferred from homology"/>
<evidence type="ECO:0000259" key="11">
    <source>
        <dbReference type="PROSITE" id="PS51293"/>
    </source>
</evidence>
<organism evidence="12 13">
    <name type="scientific">Dreissena polymorpha</name>
    <name type="common">Zebra mussel</name>
    <name type="synonym">Mytilus polymorpha</name>
    <dbReference type="NCBI Taxonomy" id="45954"/>
    <lineage>
        <taxon>Eukaryota</taxon>
        <taxon>Metazoa</taxon>
        <taxon>Spiralia</taxon>
        <taxon>Lophotrochozoa</taxon>
        <taxon>Mollusca</taxon>
        <taxon>Bivalvia</taxon>
        <taxon>Autobranchia</taxon>
        <taxon>Heteroconchia</taxon>
        <taxon>Euheterodonta</taxon>
        <taxon>Imparidentia</taxon>
        <taxon>Neoheterodontei</taxon>
        <taxon>Myida</taxon>
        <taxon>Dreissenoidea</taxon>
        <taxon>Dreissenidae</taxon>
        <taxon>Dreissena</taxon>
    </lineage>
</organism>
<dbReference type="FunFam" id="1.10.10.60:FF:000033">
    <property type="entry name" value="REST corepressor 3"/>
    <property type="match status" value="1"/>
</dbReference>
<dbReference type="PROSITE" id="PS51156">
    <property type="entry name" value="ELM2"/>
    <property type="match status" value="1"/>
</dbReference>
<evidence type="ECO:0000256" key="6">
    <source>
        <dbReference type="ARBA" id="ARBA00023163"/>
    </source>
</evidence>
<dbReference type="Gene3D" id="1.20.58.1880">
    <property type="match status" value="1"/>
</dbReference>
<dbReference type="Pfam" id="PF01448">
    <property type="entry name" value="ELM2"/>
    <property type="match status" value="1"/>
</dbReference>
<dbReference type="InterPro" id="IPR051066">
    <property type="entry name" value="Trans_reg/Corepressor"/>
</dbReference>
<name>A0A9D4QZB3_DREPO</name>
<sequence length="499" mass="56091">MVMADRYVADIRNGRKYRGASPANGFSEESSDEEERGGGGMRVGNDYQVKVPAFDPDAKPDNKADAILVWAPSPELKDPKIDEYLHISKEKHGYNMEQALGMLFWHKHNIEKALADLPNFTPFPDEWTVEDKVLFEQAFSFNGKNFHRIRQMLPDKSIAALVKYYYSWKKTRSRTSLMDRHAKKLTTKGEGDKIEEESENGSKNNSDVEEVKEDNKEETTCSNCGVTSSQLNPTPKGALCSSCYQYWRRTGVMRSTGPKRHEHSQHRHNPMRHKRKPPRGMYLSNEDLKAMVTGPPGQAEAILKNLDAELVTAKRTVQNNKQMISMQKHKMMSGIEPPKQSDNSSKINPKWTNEELLLAVQGVRKYGKDYAAIAEVIGTKTEAHVRSFYANFRRRYNLDEVLAEYEAEHGIQPSKDQPDDLEAMDVELKEDEVERAPSPVGPPTTAPPSTSAPPPLLKQTPAPEAAAATTAASRPLVPSSQRTILQQPPPLIKPNQNKA</sequence>
<evidence type="ECO:0000256" key="4">
    <source>
        <dbReference type="ARBA" id="ARBA00023015"/>
    </source>
</evidence>
<dbReference type="Gene3D" id="4.10.1240.50">
    <property type="match status" value="1"/>
</dbReference>
<dbReference type="AlphaFoldDB" id="A0A9D4QZB3"/>
<dbReference type="GO" id="GO:0006357">
    <property type="term" value="P:regulation of transcription by RNA polymerase II"/>
    <property type="evidence" value="ECO:0007669"/>
    <property type="project" value="TreeGrafter"/>
</dbReference>
<evidence type="ECO:0000313" key="12">
    <source>
        <dbReference type="EMBL" id="KAH3848357.1"/>
    </source>
</evidence>